<dbReference type="AlphaFoldDB" id="A0A8G2BJ67"/>
<keyword evidence="2" id="KW-1133">Transmembrane helix</keyword>
<sequence>MAAVTDMLMEDKGPAPIVRVPAARKPQPVAQPSLGQIVDVPYTLWLVTVATALMAALSLILTLTIYMLDNVLSLSGGAPIFTPGDYRSVLELSVIFALLSIAAHFLRLRLEASRNAAVIIPLPFRIAIEPPMGDLTSRFEASCNVAIAFDREEPIRVLTSQPDVLKRALENAFIIAVTDPVIRFSKQKMEQTLKMAAVGVLGQGVAFLDMSEVRQRRLPPRPPSVDATGKDTVRPSPTC</sequence>
<protein>
    <submittedName>
        <fullName evidence="3">Uncharacterized protein</fullName>
    </submittedName>
</protein>
<evidence type="ECO:0000256" key="2">
    <source>
        <dbReference type="SAM" id="Phobius"/>
    </source>
</evidence>
<comment type="caution">
    <text evidence="3">The sequence shown here is derived from an EMBL/GenBank/DDBJ whole genome shotgun (WGS) entry which is preliminary data.</text>
</comment>
<reference evidence="3 4" key="1">
    <citation type="submission" date="2016-10" db="EMBL/GenBank/DDBJ databases">
        <authorList>
            <person name="Varghese N."/>
            <person name="Submissions S."/>
        </authorList>
    </citation>
    <scope>NUCLEOTIDE SEQUENCE [LARGE SCALE GENOMIC DNA]</scope>
    <source>
        <strain evidence="3 4">DSM 18839</strain>
    </source>
</reference>
<keyword evidence="2" id="KW-0472">Membrane</keyword>
<evidence type="ECO:0000313" key="4">
    <source>
        <dbReference type="Proteomes" id="UP000198615"/>
    </source>
</evidence>
<accession>A0A8G2BJ67</accession>
<name>A0A8G2BJ67_9PROT</name>
<dbReference type="Proteomes" id="UP000198615">
    <property type="component" value="Unassembled WGS sequence"/>
</dbReference>
<evidence type="ECO:0000313" key="3">
    <source>
        <dbReference type="EMBL" id="SDF56647.1"/>
    </source>
</evidence>
<feature type="region of interest" description="Disordered" evidence="1">
    <location>
        <begin position="216"/>
        <end position="239"/>
    </location>
</feature>
<evidence type="ECO:0000256" key="1">
    <source>
        <dbReference type="SAM" id="MobiDB-lite"/>
    </source>
</evidence>
<dbReference type="EMBL" id="FNBW01000004">
    <property type="protein sequence ID" value="SDF56647.1"/>
    <property type="molecule type" value="Genomic_DNA"/>
</dbReference>
<keyword evidence="4" id="KW-1185">Reference proteome</keyword>
<keyword evidence="2" id="KW-0812">Transmembrane</keyword>
<feature type="transmembrane region" description="Helical" evidence="2">
    <location>
        <begin position="88"/>
        <end position="106"/>
    </location>
</feature>
<gene>
    <name evidence="3" type="ORF">SAMN05660686_01692</name>
</gene>
<proteinExistence type="predicted"/>
<feature type="transmembrane region" description="Helical" evidence="2">
    <location>
        <begin position="44"/>
        <end position="68"/>
    </location>
</feature>
<organism evidence="3 4">
    <name type="scientific">Thalassobaculum litoreum DSM 18839</name>
    <dbReference type="NCBI Taxonomy" id="1123362"/>
    <lineage>
        <taxon>Bacteria</taxon>
        <taxon>Pseudomonadati</taxon>
        <taxon>Pseudomonadota</taxon>
        <taxon>Alphaproteobacteria</taxon>
        <taxon>Rhodospirillales</taxon>
        <taxon>Thalassobaculaceae</taxon>
        <taxon>Thalassobaculum</taxon>
    </lineage>
</organism>